<evidence type="ECO:0000313" key="1">
    <source>
        <dbReference type="EMBL" id="SKC07956.1"/>
    </source>
</evidence>
<dbReference type="RefSeq" id="WP_079645715.1">
    <property type="nucleotide sequence ID" value="NZ_FUZF01000026.1"/>
</dbReference>
<protein>
    <submittedName>
        <fullName evidence="1">Uncharacterized protein</fullName>
    </submittedName>
</protein>
<proteinExistence type="predicted"/>
<dbReference type="Proteomes" id="UP000190150">
    <property type="component" value="Unassembled WGS sequence"/>
</dbReference>
<reference evidence="2" key="1">
    <citation type="submission" date="2017-02" db="EMBL/GenBank/DDBJ databases">
        <authorList>
            <person name="Varghese N."/>
            <person name="Submissions S."/>
        </authorList>
    </citation>
    <scope>NUCLEOTIDE SEQUENCE [LARGE SCALE GENOMIC DNA]</scope>
    <source>
        <strain evidence="2">DSM 24091</strain>
    </source>
</reference>
<gene>
    <name evidence="1" type="ORF">SAMN05660841_04076</name>
</gene>
<name>A0A1T5GHV2_9SPHI</name>
<dbReference type="EMBL" id="FUZF01000026">
    <property type="protein sequence ID" value="SKC07956.1"/>
    <property type="molecule type" value="Genomic_DNA"/>
</dbReference>
<evidence type="ECO:0000313" key="2">
    <source>
        <dbReference type="Proteomes" id="UP000190150"/>
    </source>
</evidence>
<organism evidence="1 2">
    <name type="scientific">Sphingobacterium nematocida</name>
    <dbReference type="NCBI Taxonomy" id="1513896"/>
    <lineage>
        <taxon>Bacteria</taxon>
        <taxon>Pseudomonadati</taxon>
        <taxon>Bacteroidota</taxon>
        <taxon>Sphingobacteriia</taxon>
        <taxon>Sphingobacteriales</taxon>
        <taxon>Sphingobacteriaceae</taxon>
        <taxon>Sphingobacterium</taxon>
    </lineage>
</organism>
<accession>A0A1T5GHV2</accession>
<keyword evidence="2" id="KW-1185">Reference proteome</keyword>
<dbReference type="STRING" id="1513896.SAMN05660841_04076"/>
<sequence length="168" mass="19263">MTVNEINNFIIKLEDFIKEYNLLDDPKKSYDAANSVLTRAQEYVLSTEEFTQLFIKCNGENPNLLIDYKDSVFTIRHFLKDMPAVLKKLTVERLKLRIQQAIDKKQPVDLIISYRGSDGKINESQTYSAFLILSMSNSSIQGHTIDEREKGKEAVISTVQLDIIDDVI</sequence>
<dbReference type="AlphaFoldDB" id="A0A1T5GHV2"/>